<protein>
    <recommendedName>
        <fullName evidence="4">Secreted protein</fullName>
    </recommendedName>
</protein>
<evidence type="ECO:0000313" key="3">
    <source>
        <dbReference type="Proteomes" id="UP000822688"/>
    </source>
</evidence>
<feature type="signal peptide" evidence="1">
    <location>
        <begin position="1"/>
        <end position="25"/>
    </location>
</feature>
<dbReference type="AlphaFoldDB" id="A0A8T0ICJ5"/>
<evidence type="ECO:0008006" key="4">
    <source>
        <dbReference type="Google" id="ProtNLM"/>
    </source>
</evidence>
<proteinExistence type="predicted"/>
<organism evidence="2 3">
    <name type="scientific">Ceratodon purpureus</name>
    <name type="common">Fire moss</name>
    <name type="synonym">Dicranum purpureum</name>
    <dbReference type="NCBI Taxonomy" id="3225"/>
    <lineage>
        <taxon>Eukaryota</taxon>
        <taxon>Viridiplantae</taxon>
        <taxon>Streptophyta</taxon>
        <taxon>Embryophyta</taxon>
        <taxon>Bryophyta</taxon>
        <taxon>Bryophytina</taxon>
        <taxon>Bryopsida</taxon>
        <taxon>Dicranidae</taxon>
        <taxon>Pseudoditrichales</taxon>
        <taxon>Ditrichaceae</taxon>
        <taxon>Ceratodon</taxon>
    </lineage>
</organism>
<keyword evidence="3" id="KW-1185">Reference proteome</keyword>
<comment type="caution">
    <text evidence="2">The sequence shown here is derived from an EMBL/GenBank/DDBJ whole genome shotgun (WGS) entry which is preliminary data.</text>
</comment>
<dbReference type="Proteomes" id="UP000822688">
    <property type="component" value="Chromosome 4"/>
</dbReference>
<keyword evidence="1" id="KW-0732">Signal</keyword>
<gene>
    <name evidence="2" type="ORF">KC19_4G226300</name>
</gene>
<feature type="chain" id="PRO_5035905404" description="Secreted protein" evidence="1">
    <location>
        <begin position="26"/>
        <end position="103"/>
    </location>
</feature>
<reference evidence="2" key="1">
    <citation type="submission" date="2020-06" db="EMBL/GenBank/DDBJ databases">
        <title>WGS assembly of Ceratodon purpureus strain R40.</title>
        <authorList>
            <person name="Carey S.B."/>
            <person name="Jenkins J."/>
            <person name="Shu S."/>
            <person name="Lovell J.T."/>
            <person name="Sreedasyam A."/>
            <person name="Maumus F."/>
            <person name="Tiley G.P."/>
            <person name="Fernandez-Pozo N."/>
            <person name="Barry K."/>
            <person name="Chen C."/>
            <person name="Wang M."/>
            <person name="Lipzen A."/>
            <person name="Daum C."/>
            <person name="Saski C.A."/>
            <person name="Payton A.C."/>
            <person name="Mcbreen J.C."/>
            <person name="Conrad R.E."/>
            <person name="Kollar L.M."/>
            <person name="Olsson S."/>
            <person name="Huttunen S."/>
            <person name="Landis J.B."/>
            <person name="Wickett N.J."/>
            <person name="Johnson M.G."/>
            <person name="Rensing S.A."/>
            <person name="Grimwood J."/>
            <person name="Schmutz J."/>
            <person name="Mcdaniel S.F."/>
        </authorList>
    </citation>
    <scope>NUCLEOTIDE SEQUENCE</scope>
    <source>
        <strain evidence="2">R40</strain>
    </source>
</reference>
<evidence type="ECO:0000313" key="2">
    <source>
        <dbReference type="EMBL" id="KAG0581122.1"/>
    </source>
</evidence>
<dbReference type="EMBL" id="CM026424">
    <property type="protein sequence ID" value="KAG0581122.1"/>
    <property type="molecule type" value="Genomic_DNA"/>
</dbReference>
<evidence type="ECO:0000256" key="1">
    <source>
        <dbReference type="SAM" id="SignalP"/>
    </source>
</evidence>
<name>A0A8T0ICJ5_CERPU</name>
<sequence length="103" mass="11545">MYIATNSLILCQMLLSCQVVNYTEQSLDSNYSLVVPCPFPNGLDDGQWNVELVVVATTTTIYPHRLASIRLKAEVHWIPVCRLAIAVKPRLGCFEVFISFKGL</sequence>
<accession>A0A8T0ICJ5</accession>